<proteinExistence type="predicted"/>
<name>A0A7W6NWM0_9SPHN</name>
<evidence type="ECO:0000313" key="10">
    <source>
        <dbReference type="Proteomes" id="UP000557392"/>
    </source>
</evidence>
<evidence type="ECO:0000256" key="4">
    <source>
        <dbReference type="ARBA" id="ARBA00022679"/>
    </source>
</evidence>
<evidence type="ECO:0000256" key="6">
    <source>
        <dbReference type="ARBA" id="ARBA00022989"/>
    </source>
</evidence>
<feature type="transmembrane region" description="Helical" evidence="8">
    <location>
        <begin position="12"/>
        <end position="35"/>
    </location>
</feature>
<dbReference type="GO" id="GO:0005886">
    <property type="term" value="C:plasma membrane"/>
    <property type="evidence" value="ECO:0007669"/>
    <property type="project" value="UniProtKB-SubCell"/>
</dbReference>
<evidence type="ECO:0000256" key="3">
    <source>
        <dbReference type="ARBA" id="ARBA00022676"/>
    </source>
</evidence>
<dbReference type="GO" id="GO:0009103">
    <property type="term" value="P:lipopolysaccharide biosynthetic process"/>
    <property type="evidence" value="ECO:0007669"/>
    <property type="project" value="UniProtKB-ARBA"/>
</dbReference>
<keyword evidence="4" id="KW-0808">Transferase</keyword>
<evidence type="ECO:0008006" key="11">
    <source>
        <dbReference type="Google" id="ProtNLM"/>
    </source>
</evidence>
<evidence type="ECO:0000256" key="1">
    <source>
        <dbReference type="ARBA" id="ARBA00004651"/>
    </source>
</evidence>
<reference evidence="9 10" key="1">
    <citation type="submission" date="2020-08" db="EMBL/GenBank/DDBJ databases">
        <title>Genomic Encyclopedia of Type Strains, Phase IV (KMG-IV): sequencing the most valuable type-strain genomes for metagenomic binning, comparative biology and taxonomic classification.</title>
        <authorList>
            <person name="Goeker M."/>
        </authorList>
    </citation>
    <scope>NUCLEOTIDE SEQUENCE [LARGE SCALE GENOMIC DNA]</scope>
    <source>
        <strain evidence="9 10">DSM 101806</strain>
    </source>
</reference>
<feature type="transmembrane region" description="Helical" evidence="8">
    <location>
        <begin position="107"/>
        <end position="126"/>
    </location>
</feature>
<comment type="caution">
    <text evidence="9">The sequence shown here is derived from an EMBL/GenBank/DDBJ whole genome shotgun (WGS) entry which is preliminary data.</text>
</comment>
<feature type="transmembrane region" description="Helical" evidence="8">
    <location>
        <begin position="266"/>
        <end position="283"/>
    </location>
</feature>
<keyword evidence="3" id="KW-0328">Glycosyltransferase</keyword>
<evidence type="ECO:0000256" key="7">
    <source>
        <dbReference type="ARBA" id="ARBA00023136"/>
    </source>
</evidence>
<gene>
    <name evidence="9" type="ORF">GGR46_001309</name>
</gene>
<sequence>MGADTARRRGQWLFAAIILFGLALRIAAAHGALWLDEAWSAVLAHEAGTPIGVFVQINHDNNHHLNSLWLQLVGPGADPLLARAPAILAGTACILVAGLIGWRRGALVGLVTAALFAVSPMLVTLGSEARGYAPMALAFLIAILLTDRWLAGEAERSPATALALCFFLGALSQLTILFGFCALAGWIGLALWQREGFATALKQSLALLWPSILALALVFAIVLGAAAASLTGFQFGRYDPFAWSPFLHALALGFGSAVGWPVTSPWWLALVLALVLLAPALGVGRPWFNGLAILAFPLALALIHAGNTGFPRYYLIACIPLLLMLGEMIAVALPVRGWRRWLAGAALAAILVGGLVEDARIIHARRGDPGGAIRAMAARAPGGTRVILDRPTGKAILQVAAAEQGYPLVIVEKPCGPAPFLFLDRNDGEAFPAASRRCGRLYRPVAAARSHGLSGSHWTLYALQP</sequence>
<feature type="transmembrane region" description="Helical" evidence="8">
    <location>
        <begin position="290"/>
        <end position="307"/>
    </location>
</feature>
<dbReference type="AlphaFoldDB" id="A0A7W6NWM0"/>
<keyword evidence="10" id="KW-1185">Reference proteome</keyword>
<evidence type="ECO:0000256" key="8">
    <source>
        <dbReference type="SAM" id="Phobius"/>
    </source>
</evidence>
<dbReference type="RefSeq" id="WP_183995687.1">
    <property type="nucleotide sequence ID" value="NZ_JACIEH010000001.1"/>
</dbReference>
<evidence type="ECO:0000256" key="5">
    <source>
        <dbReference type="ARBA" id="ARBA00022692"/>
    </source>
</evidence>
<keyword evidence="2" id="KW-1003">Cell membrane</keyword>
<dbReference type="PANTHER" id="PTHR33908">
    <property type="entry name" value="MANNOSYLTRANSFERASE YKCB-RELATED"/>
    <property type="match status" value="1"/>
</dbReference>
<dbReference type="EMBL" id="JACIEH010000001">
    <property type="protein sequence ID" value="MBB4097776.1"/>
    <property type="molecule type" value="Genomic_DNA"/>
</dbReference>
<feature type="transmembrane region" description="Helical" evidence="8">
    <location>
        <begin position="80"/>
        <end position="100"/>
    </location>
</feature>
<protein>
    <recommendedName>
        <fullName evidence="11">Glycosyltransferase RgtA/B/C/D-like domain-containing protein</fullName>
    </recommendedName>
</protein>
<dbReference type="Proteomes" id="UP000557392">
    <property type="component" value="Unassembled WGS sequence"/>
</dbReference>
<keyword evidence="7 8" id="KW-0472">Membrane</keyword>
<keyword evidence="6 8" id="KW-1133">Transmembrane helix</keyword>
<evidence type="ECO:0000313" key="9">
    <source>
        <dbReference type="EMBL" id="MBB4097776.1"/>
    </source>
</evidence>
<feature type="transmembrane region" description="Helical" evidence="8">
    <location>
        <begin position="241"/>
        <end position="260"/>
    </location>
</feature>
<dbReference type="GO" id="GO:0016763">
    <property type="term" value="F:pentosyltransferase activity"/>
    <property type="evidence" value="ECO:0007669"/>
    <property type="project" value="TreeGrafter"/>
</dbReference>
<organism evidence="9 10">
    <name type="scientific">Sphingomonas kyeonggiensis</name>
    <dbReference type="NCBI Taxonomy" id="1268553"/>
    <lineage>
        <taxon>Bacteria</taxon>
        <taxon>Pseudomonadati</taxon>
        <taxon>Pseudomonadota</taxon>
        <taxon>Alphaproteobacteria</taxon>
        <taxon>Sphingomonadales</taxon>
        <taxon>Sphingomonadaceae</taxon>
        <taxon>Sphingomonas</taxon>
    </lineage>
</organism>
<feature type="transmembrane region" description="Helical" evidence="8">
    <location>
        <begin position="162"/>
        <end position="187"/>
    </location>
</feature>
<accession>A0A7W6NWM0</accession>
<comment type="subcellular location">
    <subcellularLocation>
        <location evidence="1">Cell membrane</location>
        <topology evidence="1">Multi-pass membrane protein</topology>
    </subcellularLocation>
</comment>
<feature type="transmembrane region" description="Helical" evidence="8">
    <location>
        <begin position="313"/>
        <end position="333"/>
    </location>
</feature>
<dbReference type="PANTHER" id="PTHR33908:SF11">
    <property type="entry name" value="MEMBRANE PROTEIN"/>
    <property type="match status" value="1"/>
</dbReference>
<dbReference type="InterPro" id="IPR050297">
    <property type="entry name" value="LipidA_mod_glycosyltrf_83"/>
</dbReference>
<feature type="transmembrane region" description="Helical" evidence="8">
    <location>
        <begin position="340"/>
        <end position="356"/>
    </location>
</feature>
<keyword evidence="5 8" id="KW-0812">Transmembrane</keyword>
<evidence type="ECO:0000256" key="2">
    <source>
        <dbReference type="ARBA" id="ARBA00022475"/>
    </source>
</evidence>
<feature type="transmembrane region" description="Helical" evidence="8">
    <location>
        <begin position="207"/>
        <end position="229"/>
    </location>
</feature>